<dbReference type="InterPro" id="IPR014048">
    <property type="entry name" value="MethylDNA_cys_MeTrfase_DNA-bd"/>
</dbReference>
<dbReference type="GO" id="GO:0006307">
    <property type="term" value="P:DNA alkylation repair"/>
    <property type="evidence" value="ECO:0007669"/>
    <property type="project" value="UniProtKB-UniRule"/>
</dbReference>
<gene>
    <name evidence="11" type="ORF">CPT03_14965</name>
</gene>
<evidence type="ECO:0000256" key="4">
    <source>
        <dbReference type="ARBA" id="ARBA00022603"/>
    </source>
</evidence>
<keyword evidence="4 9" id="KW-0489">Methyltransferase</keyword>
<dbReference type="Pfam" id="PF01035">
    <property type="entry name" value="DNA_binding_1"/>
    <property type="match status" value="1"/>
</dbReference>
<comment type="subcellular location">
    <subcellularLocation>
        <location evidence="9">Cytoplasm</location>
    </subcellularLocation>
</comment>
<dbReference type="CDD" id="cd06445">
    <property type="entry name" value="ATase"/>
    <property type="match status" value="1"/>
</dbReference>
<dbReference type="PROSITE" id="PS00374">
    <property type="entry name" value="MGMT"/>
    <property type="match status" value="1"/>
</dbReference>
<dbReference type="Gene3D" id="3.30.160.70">
    <property type="entry name" value="Methylated DNA-protein cysteine methyltransferase domain"/>
    <property type="match status" value="1"/>
</dbReference>
<dbReference type="GO" id="GO:0032259">
    <property type="term" value="P:methylation"/>
    <property type="evidence" value="ECO:0007669"/>
    <property type="project" value="UniProtKB-KW"/>
</dbReference>
<dbReference type="Proteomes" id="UP000223749">
    <property type="component" value="Chromosome"/>
</dbReference>
<dbReference type="InterPro" id="IPR001497">
    <property type="entry name" value="MethylDNA_cys_MeTrfase_AS"/>
</dbReference>
<dbReference type="GO" id="GO:0005737">
    <property type="term" value="C:cytoplasm"/>
    <property type="evidence" value="ECO:0007669"/>
    <property type="project" value="UniProtKB-SubCell"/>
</dbReference>
<comment type="catalytic activity">
    <reaction evidence="8 9">
        <text>a 6-O-methyl-2'-deoxyguanosine in DNA + L-cysteinyl-[protein] = S-methyl-L-cysteinyl-[protein] + a 2'-deoxyguanosine in DNA</text>
        <dbReference type="Rhea" id="RHEA:24000"/>
        <dbReference type="Rhea" id="RHEA-COMP:10131"/>
        <dbReference type="Rhea" id="RHEA-COMP:10132"/>
        <dbReference type="Rhea" id="RHEA-COMP:11367"/>
        <dbReference type="Rhea" id="RHEA-COMP:11368"/>
        <dbReference type="ChEBI" id="CHEBI:29950"/>
        <dbReference type="ChEBI" id="CHEBI:82612"/>
        <dbReference type="ChEBI" id="CHEBI:85445"/>
        <dbReference type="ChEBI" id="CHEBI:85448"/>
        <dbReference type="EC" id="2.1.1.63"/>
    </reaction>
</comment>
<dbReference type="PANTHER" id="PTHR10815">
    <property type="entry name" value="METHYLATED-DNA--PROTEIN-CYSTEINE METHYLTRANSFERASE"/>
    <property type="match status" value="1"/>
</dbReference>
<accession>A0A2D1U7X7</accession>
<keyword evidence="7 9" id="KW-0234">DNA repair</keyword>
<evidence type="ECO:0000259" key="10">
    <source>
        <dbReference type="Pfam" id="PF01035"/>
    </source>
</evidence>
<organism evidence="11 12">
    <name type="scientific">Pedobacter ginsengisoli</name>
    <dbReference type="NCBI Taxonomy" id="363852"/>
    <lineage>
        <taxon>Bacteria</taxon>
        <taxon>Pseudomonadati</taxon>
        <taxon>Bacteroidota</taxon>
        <taxon>Sphingobacteriia</taxon>
        <taxon>Sphingobacteriales</taxon>
        <taxon>Sphingobacteriaceae</taxon>
        <taxon>Pedobacter</taxon>
    </lineage>
</organism>
<dbReference type="PANTHER" id="PTHR10815:SF5">
    <property type="entry name" value="METHYLATED-DNA--PROTEIN-CYSTEINE METHYLTRANSFERASE"/>
    <property type="match status" value="1"/>
</dbReference>
<evidence type="ECO:0000256" key="8">
    <source>
        <dbReference type="ARBA" id="ARBA00049348"/>
    </source>
</evidence>
<dbReference type="SUPFAM" id="SSF46767">
    <property type="entry name" value="Methylated DNA-protein cysteine methyltransferase, C-terminal domain"/>
    <property type="match status" value="1"/>
</dbReference>
<evidence type="ECO:0000313" key="12">
    <source>
        <dbReference type="Proteomes" id="UP000223749"/>
    </source>
</evidence>
<dbReference type="InterPro" id="IPR023546">
    <property type="entry name" value="MGMT"/>
</dbReference>
<keyword evidence="5 9" id="KW-0808">Transferase</keyword>
<evidence type="ECO:0000256" key="3">
    <source>
        <dbReference type="ARBA" id="ARBA00022490"/>
    </source>
</evidence>
<dbReference type="AlphaFoldDB" id="A0A2D1U7X7"/>
<dbReference type="KEGG" id="pgs:CPT03_14965"/>
<evidence type="ECO:0000256" key="5">
    <source>
        <dbReference type="ARBA" id="ARBA00022679"/>
    </source>
</evidence>
<evidence type="ECO:0000256" key="2">
    <source>
        <dbReference type="ARBA" id="ARBA00008711"/>
    </source>
</evidence>
<evidence type="ECO:0000256" key="6">
    <source>
        <dbReference type="ARBA" id="ARBA00022763"/>
    </source>
</evidence>
<protein>
    <recommendedName>
        <fullName evidence="9">Methylated-DNA--protein-cysteine methyltransferase</fullName>
        <ecNumber evidence="9">2.1.1.63</ecNumber>
    </recommendedName>
    <alternativeName>
        <fullName evidence="9">6-O-methylguanine-DNA methyltransferase</fullName>
        <shortName evidence="9">MGMT</shortName>
    </alternativeName>
    <alternativeName>
        <fullName evidence="9">O-6-methylguanine-DNA-alkyltransferase</fullName>
    </alternativeName>
</protein>
<dbReference type="RefSeq" id="WP_099439594.1">
    <property type="nucleotide sequence ID" value="NZ_CP024091.1"/>
</dbReference>
<evidence type="ECO:0000256" key="7">
    <source>
        <dbReference type="ARBA" id="ARBA00023204"/>
    </source>
</evidence>
<comment type="similarity">
    <text evidence="2 9">Belongs to the MGMT family.</text>
</comment>
<keyword evidence="3 9" id="KW-0963">Cytoplasm</keyword>
<keyword evidence="12" id="KW-1185">Reference proteome</keyword>
<evidence type="ECO:0000313" key="11">
    <source>
        <dbReference type="EMBL" id="ATP57680.1"/>
    </source>
</evidence>
<dbReference type="InterPro" id="IPR036631">
    <property type="entry name" value="MGMT_N_sf"/>
</dbReference>
<dbReference type="NCBIfam" id="TIGR00589">
    <property type="entry name" value="ogt"/>
    <property type="match status" value="1"/>
</dbReference>
<evidence type="ECO:0000256" key="1">
    <source>
        <dbReference type="ARBA" id="ARBA00001286"/>
    </source>
</evidence>
<dbReference type="InterPro" id="IPR036388">
    <property type="entry name" value="WH-like_DNA-bd_sf"/>
</dbReference>
<dbReference type="EMBL" id="CP024091">
    <property type="protein sequence ID" value="ATP57680.1"/>
    <property type="molecule type" value="Genomic_DNA"/>
</dbReference>
<dbReference type="HAMAP" id="MF_00772">
    <property type="entry name" value="OGT"/>
    <property type="match status" value="1"/>
</dbReference>
<feature type="active site" description="Nucleophile; methyl group acceptor" evidence="9">
    <location>
        <position position="167"/>
    </location>
</feature>
<dbReference type="OrthoDB" id="9802228at2"/>
<dbReference type="FunFam" id="1.10.10.10:FF:000214">
    <property type="entry name" value="Methylated-DNA--protein-cysteine methyltransferase"/>
    <property type="match status" value="1"/>
</dbReference>
<comment type="function">
    <text evidence="9">Involved in the cellular defense against the biological effects of O6-methylguanine (O6-MeG) and O4-methylthymine (O4-MeT) in DNA. Repairs the methylated nucleobase in DNA by stoichiometrically transferring the methyl group to a cysteine residue in the enzyme. This is a suicide reaction: the enzyme is irreversibly inactivated.</text>
</comment>
<comment type="miscellaneous">
    <text evidence="9">This enzyme catalyzes only one turnover and therefore is not strictly catalytic. According to one definition, an enzyme is a biocatalyst that acts repeatedly and over many reaction cycles.</text>
</comment>
<proteinExistence type="inferred from homology"/>
<name>A0A2D1U7X7_9SPHI</name>
<dbReference type="Gene3D" id="1.10.10.10">
    <property type="entry name" value="Winged helix-like DNA-binding domain superfamily/Winged helix DNA-binding domain"/>
    <property type="match status" value="1"/>
</dbReference>
<dbReference type="InterPro" id="IPR036217">
    <property type="entry name" value="MethylDNA_cys_MeTrfase_DNAb"/>
</dbReference>
<feature type="domain" description="Methylated-DNA-[protein]-cysteine S-methyltransferase DNA binding" evidence="10">
    <location>
        <begin position="116"/>
        <end position="195"/>
    </location>
</feature>
<comment type="catalytic activity">
    <reaction evidence="1 9">
        <text>a 4-O-methyl-thymidine in DNA + L-cysteinyl-[protein] = a thymidine in DNA + S-methyl-L-cysteinyl-[protein]</text>
        <dbReference type="Rhea" id="RHEA:53428"/>
        <dbReference type="Rhea" id="RHEA-COMP:10131"/>
        <dbReference type="Rhea" id="RHEA-COMP:10132"/>
        <dbReference type="Rhea" id="RHEA-COMP:13555"/>
        <dbReference type="Rhea" id="RHEA-COMP:13556"/>
        <dbReference type="ChEBI" id="CHEBI:29950"/>
        <dbReference type="ChEBI" id="CHEBI:82612"/>
        <dbReference type="ChEBI" id="CHEBI:137386"/>
        <dbReference type="ChEBI" id="CHEBI:137387"/>
        <dbReference type="EC" id="2.1.1.63"/>
    </reaction>
</comment>
<sequence>MNNKLSSDNTGFAERYPWIFEKSSSSSNKKATIKMTELSTPLGLMLAGATSEGVCLLEFTNRIRLEEEFIELQRLLDADMVVGRNEHLDQLENELTEYFIGNLKTFSVPLHTPGNDFSQSVWKTLQQIPYGKTCSYKEQAEMMNNPKAIRAIASTNGRNRLAIIVPCHRVIGSDGKMTGYAAGIDKKKWLLQFERNNSEIEDGYLF</sequence>
<evidence type="ECO:0000256" key="9">
    <source>
        <dbReference type="HAMAP-Rule" id="MF_00772"/>
    </source>
</evidence>
<dbReference type="GO" id="GO:0003908">
    <property type="term" value="F:methylated-DNA-[protein]-cysteine S-methyltransferase activity"/>
    <property type="evidence" value="ECO:0007669"/>
    <property type="project" value="UniProtKB-UniRule"/>
</dbReference>
<dbReference type="SUPFAM" id="SSF53155">
    <property type="entry name" value="Methylated DNA-protein cysteine methyltransferase domain"/>
    <property type="match status" value="1"/>
</dbReference>
<dbReference type="EC" id="2.1.1.63" evidence="9"/>
<keyword evidence="6 9" id="KW-0227">DNA damage</keyword>
<reference evidence="11 12" key="1">
    <citation type="submission" date="2017-10" db="EMBL/GenBank/DDBJ databases">
        <title>Whole genome of Pedobacter ginsengisoli T01R-27 isolated from tomato rhizosphere.</title>
        <authorList>
            <person name="Weon H.-Y."/>
            <person name="Lee S.A."/>
            <person name="Sang M.K."/>
            <person name="Song J."/>
        </authorList>
    </citation>
    <scope>NUCLEOTIDE SEQUENCE [LARGE SCALE GENOMIC DNA]</scope>
    <source>
        <strain evidence="11 12">T01R-27</strain>
    </source>
</reference>